<dbReference type="Proteomes" id="UP000031246">
    <property type="component" value="Unassembled WGS sequence"/>
</dbReference>
<organism evidence="1 2">
    <name type="scientific">Pedobacter kyungheensis</name>
    <dbReference type="NCBI Taxonomy" id="1069985"/>
    <lineage>
        <taxon>Bacteria</taxon>
        <taxon>Pseudomonadati</taxon>
        <taxon>Bacteroidota</taxon>
        <taxon>Sphingobacteriia</taxon>
        <taxon>Sphingobacteriales</taxon>
        <taxon>Sphingobacteriaceae</taxon>
        <taxon>Pedobacter</taxon>
    </lineage>
</organism>
<protein>
    <submittedName>
        <fullName evidence="1">Uncharacterized protein</fullName>
    </submittedName>
</protein>
<accession>A0A0C1DHN2</accession>
<dbReference type="AlphaFoldDB" id="A0A0C1DHN2"/>
<comment type="caution">
    <text evidence="1">The sequence shown here is derived from an EMBL/GenBank/DDBJ whole genome shotgun (WGS) entry which is preliminary data.</text>
</comment>
<proteinExistence type="predicted"/>
<name>A0A0C1DHN2_9SPHI</name>
<keyword evidence="2" id="KW-1185">Reference proteome</keyword>
<reference evidence="1 2" key="1">
    <citation type="submission" date="2014-10" db="EMBL/GenBank/DDBJ databases">
        <title>Pedobacter Kyungheensis.</title>
        <authorList>
            <person name="Anderson B.M."/>
            <person name="Newman J.D."/>
        </authorList>
    </citation>
    <scope>NUCLEOTIDE SEQUENCE [LARGE SCALE GENOMIC DNA]</scope>
    <source>
        <strain evidence="1 2">KACC 16221</strain>
    </source>
</reference>
<evidence type="ECO:0000313" key="1">
    <source>
        <dbReference type="EMBL" id="KIA93445.1"/>
    </source>
</evidence>
<sequence length="313" mass="36845">MIESNFYLLTGYLNNSLLTSNSYELHVKLANPKLFIKEIFYFFEYAAISQNEYYNHLAFSYIEELILSVNKAKVERSNWNVVLISLFLTKFNQLGYFNLAIPKIYEKADEICILIANNKLLKQEQLVLILIYLEQRVRENKSLLPVLKKMKKKLSKEKLFDHAFLYDEWLRNATLLKLLSFESNETAYEDSIDFGLKLLGDKFEDEERNGIVFRKMLFLFEDELKFVSDKFLIDFIDKNRKSIKECFLFSEAIMNKNLGREFKNPADEKKVSLTMEKDLNTIDFSSKLDLGFDILMAAQESTSGKRAYYSFLN</sequence>
<gene>
    <name evidence="1" type="ORF">OC25_13555</name>
</gene>
<dbReference type="OrthoDB" id="9931891at2"/>
<dbReference type="EMBL" id="JSYN01000015">
    <property type="protein sequence ID" value="KIA93445.1"/>
    <property type="molecule type" value="Genomic_DNA"/>
</dbReference>
<dbReference type="RefSeq" id="WP_039476878.1">
    <property type="nucleotide sequence ID" value="NZ_JSYN01000015.1"/>
</dbReference>
<evidence type="ECO:0000313" key="2">
    <source>
        <dbReference type="Proteomes" id="UP000031246"/>
    </source>
</evidence>